<evidence type="ECO:0000256" key="2">
    <source>
        <dbReference type="ARBA" id="ARBA00022617"/>
    </source>
</evidence>
<evidence type="ECO:0000313" key="11">
    <source>
        <dbReference type="Proteomes" id="UP001141552"/>
    </source>
</evidence>
<dbReference type="PRINTS" id="PR00463">
    <property type="entry name" value="EP450I"/>
</dbReference>
<accession>A0A9Q0JP39</accession>
<sequence length="500" mass="57720">MGTLFLYLLLFLVLHTMTKHFLNKIRNHPPTPFPSLPIVGHLYLLKGPVHRALTKISQRYGPIVFLQFGSLRVLLVSSPKIAEECLSKNDIVFANRPRLLHAKYVSDNFKSLVWASYGDHWRNLRKIASLEILSTHRVQMLSTIRQEETKSFILYLSRNQNQTLNMRTPFHELTLNVMMRMIAGKRYYGESVTDVEEARRFQEINGELLRLSFESSLIKDLFPWLGSKEIEKKLTECKRKREDWIQSLIEEHRQIRKGAFSGERKRNLIQVLLSLQETDPDYYQDELIRNLMLVLLTAGTSTSIMTMEWTLSLLLNNPEVMKKAQIEIDKCVGHERLIDETDVDRLPYLRSIIKEAMRMHPAVPLLIPHESSKECVVGGFRIPRGTILLVNAWGIQNDPNIWENPTTFRPKRFQETEEVKEALRFLPFGYGRRSCPGEGLALRMMGLALGSLIQCFQWKGIGDKTVDMTESSGIIAVPKVEPLQAFCQCRPEMLNLLSTL</sequence>
<dbReference type="Proteomes" id="UP001141552">
    <property type="component" value="Unassembled WGS sequence"/>
</dbReference>
<evidence type="ECO:0000256" key="8">
    <source>
        <dbReference type="RuleBase" id="RU000461"/>
    </source>
</evidence>
<dbReference type="Pfam" id="PF00067">
    <property type="entry name" value="p450"/>
    <property type="match status" value="1"/>
</dbReference>
<dbReference type="PRINTS" id="PR00385">
    <property type="entry name" value="P450"/>
</dbReference>
<reference evidence="10" key="2">
    <citation type="journal article" date="2023" name="Plants (Basel)">
        <title>Annotation of the Turnera subulata (Passifloraceae) Draft Genome Reveals the S-Locus Evolved after the Divergence of Turneroideae from Passifloroideae in a Stepwise Manner.</title>
        <authorList>
            <person name="Henning P.M."/>
            <person name="Roalson E.H."/>
            <person name="Mir W."/>
            <person name="McCubbin A.G."/>
            <person name="Shore J.S."/>
        </authorList>
    </citation>
    <scope>NUCLEOTIDE SEQUENCE</scope>
    <source>
        <strain evidence="10">F60SS</strain>
    </source>
</reference>
<feature type="signal peptide" evidence="9">
    <location>
        <begin position="1"/>
        <end position="18"/>
    </location>
</feature>
<dbReference type="InterPro" id="IPR001128">
    <property type="entry name" value="Cyt_P450"/>
</dbReference>
<dbReference type="Gene3D" id="1.10.630.10">
    <property type="entry name" value="Cytochrome P450"/>
    <property type="match status" value="1"/>
</dbReference>
<organism evidence="10 11">
    <name type="scientific">Turnera subulata</name>
    <dbReference type="NCBI Taxonomy" id="218843"/>
    <lineage>
        <taxon>Eukaryota</taxon>
        <taxon>Viridiplantae</taxon>
        <taxon>Streptophyta</taxon>
        <taxon>Embryophyta</taxon>
        <taxon>Tracheophyta</taxon>
        <taxon>Spermatophyta</taxon>
        <taxon>Magnoliopsida</taxon>
        <taxon>eudicotyledons</taxon>
        <taxon>Gunneridae</taxon>
        <taxon>Pentapetalae</taxon>
        <taxon>rosids</taxon>
        <taxon>fabids</taxon>
        <taxon>Malpighiales</taxon>
        <taxon>Passifloraceae</taxon>
        <taxon>Turnera</taxon>
    </lineage>
</organism>
<proteinExistence type="inferred from homology"/>
<dbReference type="GO" id="GO:0016705">
    <property type="term" value="F:oxidoreductase activity, acting on paired donors, with incorporation or reduction of molecular oxygen"/>
    <property type="evidence" value="ECO:0007669"/>
    <property type="project" value="InterPro"/>
</dbReference>
<dbReference type="GO" id="GO:0020037">
    <property type="term" value="F:heme binding"/>
    <property type="evidence" value="ECO:0007669"/>
    <property type="project" value="InterPro"/>
</dbReference>
<keyword evidence="9" id="KW-0732">Signal</keyword>
<dbReference type="SUPFAM" id="SSF48264">
    <property type="entry name" value="Cytochrome P450"/>
    <property type="match status" value="1"/>
</dbReference>
<evidence type="ECO:0000256" key="4">
    <source>
        <dbReference type="ARBA" id="ARBA00023002"/>
    </source>
</evidence>
<protein>
    <recommendedName>
        <fullName evidence="12">Cytochrome P450</fullName>
    </recommendedName>
</protein>
<evidence type="ECO:0000256" key="6">
    <source>
        <dbReference type="ARBA" id="ARBA00023033"/>
    </source>
</evidence>
<comment type="caution">
    <text evidence="10">The sequence shown here is derived from an EMBL/GenBank/DDBJ whole genome shotgun (WGS) entry which is preliminary data.</text>
</comment>
<dbReference type="EMBL" id="JAKUCV010000775">
    <property type="protein sequence ID" value="KAJ4848864.1"/>
    <property type="molecule type" value="Genomic_DNA"/>
</dbReference>
<evidence type="ECO:0008006" key="12">
    <source>
        <dbReference type="Google" id="ProtNLM"/>
    </source>
</evidence>
<evidence type="ECO:0000256" key="1">
    <source>
        <dbReference type="ARBA" id="ARBA00010617"/>
    </source>
</evidence>
<evidence type="ECO:0000313" key="10">
    <source>
        <dbReference type="EMBL" id="KAJ4848864.1"/>
    </source>
</evidence>
<dbReference type="PROSITE" id="PS00086">
    <property type="entry name" value="CYTOCHROME_P450"/>
    <property type="match status" value="1"/>
</dbReference>
<feature type="binding site" description="axial binding residue" evidence="7">
    <location>
        <position position="435"/>
    </location>
    <ligand>
        <name>heme</name>
        <dbReference type="ChEBI" id="CHEBI:30413"/>
    </ligand>
    <ligandPart>
        <name>Fe</name>
        <dbReference type="ChEBI" id="CHEBI:18248"/>
    </ligandPart>
</feature>
<dbReference type="PANTHER" id="PTHR47947">
    <property type="entry name" value="CYTOCHROME P450 82C3-RELATED"/>
    <property type="match status" value="1"/>
</dbReference>
<dbReference type="PANTHER" id="PTHR47947:SF60">
    <property type="entry name" value="CYTOCHROME P450"/>
    <property type="match status" value="1"/>
</dbReference>
<keyword evidence="6 8" id="KW-0503">Monooxygenase</keyword>
<dbReference type="InterPro" id="IPR017972">
    <property type="entry name" value="Cyt_P450_CS"/>
</dbReference>
<keyword evidence="11" id="KW-1185">Reference proteome</keyword>
<gene>
    <name evidence="10" type="ORF">Tsubulata_036349</name>
</gene>
<keyword evidence="2 7" id="KW-0349">Heme</keyword>
<evidence type="ECO:0000256" key="5">
    <source>
        <dbReference type="ARBA" id="ARBA00023004"/>
    </source>
</evidence>
<reference evidence="10" key="1">
    <citation type="submission" date="2022-02" db="EMBL/GenBank/DDBJ databases">
        <authorList>
            <person name="Henning P.M."/>
            <person name="McCubbin A.G."/>
            <person name="Shore J.S."/>
        </authorList>
    </citation>
    <scope>NUCLEOTIDE SEQUENCE</scope>
    <source>
        <strain evidence="10">F60SS</strain>
        <tissue evidence="10">Leaves</tissue>
    </source>
</reference>
<dbReference type="GO" id="GO:0005506">
    <property type="term" value="F:iron ion binding"/>
    <property type="evidence" value="ECO:0007669"/>
    <property type="project" value="InterPro"/>
</dbReference>
<evidence type="ECO:0000256" key="9">
    <source>
        <dbReference type="SAM" id="SignalP"/>
    </source>
</evidence>
<comment type="cofactor">
    <cofactor evidence="7">
        <name>heme</name>
        <dbReference type="ChEBI" id="CHEBI:30413"/>
    </cofactor>
</comment>
<keyword evidence="4 8" id="KW-0560">Oxidoreductase</keyword>
<evidence type="ECO:0000256" key="7">
    <source>
        <dbReference type="PIRSR" id="PIRSR602401-1"/>
    </source>
</evidence>
<dbReference type="AlphaFoldDB" id="A0A9Q0JP39"/>
<evidence type="ECO:0000256" key="3">
    <source>
        <dbReference type="ARBA" id="ARBA00022723"/>
    </source>
</evidence>
<dbReference type="InterPro" id="IPR050651">
    <property type="entry name" value="Plant_Cytochrome_P450_Monoox"/>
</dbReference>
<keyword evidence="3 7" id="KW-0479">Metal-binding</keyword>
<feature type="chain" id="PRO_5040284419" description="Cytochrome P450" evidence="9">
    <location>
        <begin position="19"/>
        <end position="500"/>
    </location>
</feature>
<dbReference type="InterPro" id="IPR036396">
    <property type="entry name" value="Cyt_P450_sf"/>
</dbReference>
<comment type="similarity">
    <text evidence="1 8">Belongs to the cytochrome P450 family.</text>
</comment>
<dbReference type="OrthoDB" id="1055148at2759"/>
<dbReference type="FunFam" id="1.10.630.10:FF:000081">
    <property type="entry name" value="Cytochrome P450 CYP81N5"/>
    <property type="match status" value="1"/>
</dbReference>
<keyword evidence="5 7" id="KW-0408">Iron</keyword>
<dbReference type="InterPro" id="IPR002401">
    <property type="entry name" value="Cyt_P450_E_grp-I"/>
</dbReference>
<name>A0A9Q0JP39_9ROSI</name>
<dbReference type="GO" id="GO:0004497">
    <property type="term" value="F:monooxygenase activity"/>
    <property type="evidence" value="ECO:0007669"/>
    <property type="project" value="UniProtKB-KW"/>
</dbReference>